<dbReference type="OrthoDB" id="6380082at2759"/>
<dbReference type="InterPro" id="IPR012337">
    <property type="entry name" value="RNaseH-like_sf"/>
</dbReference>
<dbReference type="SUPFAM" id="SSF53098">
    <property type="entry name" value="Ribonuclease H-like"/>
    <property type="match status" value="1"/>
</dbReference>
<dbReference type="EMBL" id="JAIZAY010000016">
    <property type="protein sequence ID" value="KAJ8027511.1"/>
    <property type="molecule type" value="Genomic_DNA"/>
</dbReference>
<dbReference type="GO" id="GO:0015074">
    <property type="term" value="P:DNA integration"/>
    <property type="evidence" value="ECO:0007669"/>
    <property type="project" value="InterPro"/>
</dbReference>
<dbReference type="InterPro" id="IPR040676">
    <property type="entry name" value="DUF5641"/>
</dbReference>
<evidence type="ECO:0000313" key="2">
    <source>
        <dbReference type="EMBL" id="KAJ8027511.1"/>
    </source>
</evidence>
<dbReference type="InterPro" id="IPR041588">
    <property type="entry name" value="Integrase_H2C2"/>
</dbReference>
<organism evidence="2 3">
    <name type="scientific">Holothuria leucospilota</name>
    <name type="common">Black long sea cucumber</name>
    <name type="synonym">Mertensiothuria leucospilota</name>
    <dbReference type="NCBI Taxonomy" id="206669"/>
    <lineage>
        <taxon>Eukaryota</taxon>
        <taxon>Metazoa</taxon>
        <taxon>Echinodermata</taxon>
        <taxon>Eleutherozoa</taxon>
        <taxon>Echinozoa</taxon>
        <taxon>Holothuroidea</taxon>
        <taxon>Aspidochirotacea</taxon>
        <taxon>Aspidochirotida</taxon>
        <taxon>Holothuriidae</taxon>
        <taxon>Holothuria</taxon>
    </lineage>
</organism>
<sequence length="1697" mass="193456">MAKQGRTNAKRALTIQMNFIRQSLAEGDISSYADEVNKLKELFKDFKSKWQAYHDTLGSEEDIETSDEYFYKEQDNYIKILELVSVRSVKVKQEEKPQSGFSKDLIAALSMPKVELETFKGDPIKYHQFMKSFDSNVDCVCDDGNLKLTRLMQYTAGLAKDAIRGCSLIGGDKGYQQARSILETRFGNPHLVTEHIIHELRQRRQVRSPVDIQSLADGASNALLVLSNLGMLHELNSQSAILDIVGRLDTSFGDRWKKLALKTKKSSGNYPDFKMLVRFLSDLAAEVNDPVYGFCKKDKGYDKSKSTSATFAMSTQPVDGQDSNIHAGHKSSPYARPESPCILCGQTHRLWHCVNFKRLSPKDRLDIVIKNNLCHNCLLSTHQTSKCGKKSVCSVKGCGKKHTMYIHIDDETNVSSGQTDVTYMNDFVGKDVYMPVVVVTVNDTERVLALLDPGSSNSFCSERLSRNLGIKGKQRAYHLSTLNQCTSKKSEVVNFTVTSDFGETLNMSGVFVTRSIPARSSQVDWRSYEHLCDLDIPQYDSYQGVDLLIGQDHAEAFLPLEIRRGKRGEPFAIRSIMGWYLNGQIRPQLVNANVICHFVTALGKTDVLEDKINQLWLLENEGLEGHSWSDEDKSVMELWNQECRLIDGHYELPIPWKDRNDPLPNNYVVAKSRLDSLMKRLKGQDLVDRYQIEINKLLDNGYAEVVPYNEIHTARRVWYLPHHAVITEKKPDKLRVVFDCASRYGGKSLNERCKQGPNLINNLLHVLLRFRLHKFAFHANIEAMYNQVKIPIKDRDALRFLWYKNGRVLCMRMTSHLFGGIWCSSSSSFSLRHTPVDCDYASPQVKDTIEKAFYVDDCLKSVSTKDDARMIIRDTPRVLRYGGFNLTKFIVNDLSILSDIPEELRAKEVKDLCPKAVGKVLGVPWNISDDTFFFTVKINEGQLVTRRNMLSMVSSVFDPLGLAGPLVVSGKLLFQEATRLKLGWDDPVPVTLEKDSRCVKPEGFDDAVIELHHFSDASKLAYGSCSYLRCVNKLGLIHTSLVVSKSKKAPLKQCTIPRLELQAAVLAAKVDKMLREELDIVIDRSYFWVDSEIVLKYINNDSRRFHVFVGNRVSMIRQLSSPCQWNFIPGKLNPADALSRGQALANLDQDIWFGGPSFLRGYKGNWSQVKCSNELVADDPELKRIVAWWLRLIRVCRLRVPVKEVLSIKEVRKAEILLIKHVQQQHFSDEIARLLTGASVAKSSPLRLLIPFIDQDGLLRVGGRLIECKSIETRPYILSHLHPVSKAIVNEVHCKAHVGVEWTHSLVRQRYWILKARPLIKRLIHNCVTCRKLYGKPCTQFMGNLPLERIEPNKPPFAYVGIDVFGPFYVKLNRSEVKRYGCMFTCLVTRGLHIEKLNSLDTEAFINGLRRFISRRGCPEKIFSDHGTNFVGAEAELKREVRKLSKEELARYAVQQNFEWHFIPPSAAHMGGAWERMIGCTKRVMKGLLSGDVRLTDEILETVFAEAESIINGRPLTKLSDDPEDPSPLTPNHLLLLRENPIFPMGKFDKGDKYKRRWKHVQHLADVFWRKWVMMYLPQLQKRVKWVDKQRNLNVGDLVLIADENTPRNIWPLGLVKLVNKGRGGLVRSVCVKTRSAELVRPITKIVLLEVHRFFEWSAIDILHYRKHSCLRVFLAAHHTTPVVEPLKYISEITGPI</sequence>
<dbReference type="SUPFAM" id="SSF56672">
    <property type="entry name" value="DNA/RNA polymerases"/>
    <property type="match status" value="1"/>
</dbReference>
<dbReference type="InterPro" id="IPR001584">
    <property type="entry name" value="Integrase_cat-core"/>
</dbReference>
<feature type="domain" description="Integrase catalytic" evidence="1">
    <location>
        <begin position="1351"/>
        <end position="1539"/>
    </location>
</feature>
<dbReference type="Pfam" id="PF05380">
    <property type="entry name" value="Peptidase_A17"/>
    <property type="match status" value="1"/>
</dbReference>
<gene>
    <name evidence="2" type="ORF">HOLleu_32671</name>
</gene>
<name>A0A9Q1H064_HOLLE</name>
<dbReference type="GO" id="GO:0003676">
    <property type="term" value="F:nucleic acid binding"/>
    <property type="evidence" value="ECO:0007669"/>
    <property type="project" value="InterPro"/>
</dbReference>
<dbReference type="Gene3D" id="3.30.420.10">
    <property type="entry name" value="Ribonuclease H-like superfamily/Ribonuclease H"/>
    <property type="match status" value="1"/>
</dbReference>
<proteinExistence type="predicted"/>
<keyword evidence="3" id="KW-1185">Reference proteome</keyword>
<dbReference type="InterPro" id="IPR036397">
    <property type="entry name" value="RNaseH_sf"/>
</dbReference>
<evidence type="ECO:0000313" key="3">
    <source>
        <dbReference type="Proteomes" id="UP001152320"/>
    </source>
</evidence>
<dbReference type="Gene3D" id="1.10.340.70">
    <property type="match status" value="1"/>
</dbReference>
<evidence type="ECO:0000259" key="1">
    <source>
        <dbReference type="PROSITE" id="PS50994"/>
    </source>
</evidence>
<dbReference type="Pfam" id="PF18701">
    <property type="entry name" value="DUF5641"/>
    <property type="match status" value="1"/>
</dbReference>
<accession>A0A9Q1H064</accession>
<dbReference type="InterPro" id="IPR008042">
    <property type="entry name" value="Retrotrans_Pao"/>
</dbReference>
<reference evidence="2" key="1">
    <citation type="submission" date="2021-10" db="EMBL/GenBank/DDBJ databases">
        <title>Tropical sea cucumber genome reveals ecological adaptation and Cuvierian tubules defense mechanism.</title>
        <authorList>
            <person name="Chen T."/>
        </authorList>
    </citation>
    <scope>NUCLEOTIDE SEQUENCE</scope>
    <source>
        <strain evidence="2">Nanhai2018</strain>
        <tissue evidence="2">Muscle</tissue>
    </source>
</reference>
<dbReference type="InterPro" id="IPR043502">
    <property type="entry name" value="DNA/RNA_pol_sf"/>
</dbReference>
<dbReference type="PANTHER" id="PTHR47331">
    <property type="entry name" value="PHD-TYPE DOMAIN-CONTAINING PROTEIN"/>
    <property type="match status" value="1"/>
</dbReference>
<dbReference type="Proteomes" id="UP001152320">
    <property type="component" value="Chromosome 16"/>
</dbReference>
<dbReference type="PROSITE" id="PS50994">
    <property type="entry name" value="INTEGRASE"/>
    <property type="match status" value="1"/>
</dbReference>
<dbReference type="PANTHER" id="PTHR47331:SF1">
    <property type="entry name" value="GAG-LIKE PROTEIN"/>
    <property type="match status" value="1"/>
</dbReference>
<dbReference type="Pfam" id="PF17921">
    <property type="entry name" value="Integrase_H2C2"/>
    <property type="match status" value="1"/>
</dbReference>
<protein>
    <recommendedName>
        <fullName evidence="1">Integrase catalytic domain-containing protein</fullName>
    </recommendedName>
</protein>
<comment type="caution">
    <text evidence="2">The sequence shown here is derived from an EMBL/GenBank/DDBJ whole genome shotgun (WGS) entry which is preliminary data.</text>
</comment>